<dbReference type="RefSeq" id="XP_021036296.1">
    <property type="nucleotide sequence ID" value="XM_021180637.1"/>
</dbReference>
<evidence type="ECO:0000313" key="3">
    <source>
        <dbReference type="RefSeq" id="XP_021036296.1"/>
    </source>
</evidence>
<name>A0A6P5QQB1_MUSCR</name>
<evidence type="ECO:0000256" key="1">
    <source>
        <dbReference type="SAM" id="MobiDB-lite"/>
    </source>
</evidence>
<evidence type="ECO:0000313" key="2">
    <source>
        <dbReference type="Proteomes" id="UP000515126"/>
    </source>
</evidence>
<protein>
    <submittedName>
        <fullName evidence="3">Uncharacterized protein LOC110308225 isoform X1</fullName>
    </submittedName>
</protein>
<dbReference type="Proteomes" id="UP000515126">
    <property type="component" value="Chromosome 13"/>
</dbReference>
<gene>
    <name evidence="3" type="primary">LOC110308225</name>
</gene>
<feature type="compositionally biased region" description="Basic and acidic residues" evidence="1">
    <location>
        <begin position="1"/>
        <end position="16"/>
    </location>
</feature>
<dbReference type="GeneID" id="110308225"/>
<accession>A0A6P5QQB1</accession>
<reference evidence="3" key="1">
    <citation type="submission" date="2025-08" db="UniProtKB">
        <authorList>
            <consortium name="RefSeq"/>
        </authorList>
    </citation>
    <scope>IDENTIFICATION</scope>
</reference>
<feature type="region of interest" description="Disordered" evidence="1">
    <location>
        <begin position="112"/>
        <end position="151"/>
    </location>
</feature>
<keyword evidence="2" id="KW-1185">Reference proteome</keyword>
<organism evidence="2 3">
    <name type="scientific">Mus caroli</name>
    <name type="common">Ryukyu mouse</name>
    <name type="synonym">Ricefield mouse</name>
    <dbReference type="NCBI Taxonomy" id="10089"/>
    <lineage>
        <taxon>Eukaryota</taxon>
        <taxon>Metazoa</taxon>
        <taxon>Chordata</taxon>
        <taxon>Craniata</taxon>
        <taxon>Vertebrata</taxon>
        <taxon>Euteleostomi</taxon>
        <taxon>Mammalia</taxon>
        <taxon>Eutheria</taxon>
        <taxon>Euarchontoglires</taxon>
        <taxon>Glires</taxon>
        <taxon>Rodentia</taxon>
        <taxon>Myomorpha</taxon>
        <taxon>Muroidea</taxon>
        <taxon>Muridae</taxon>
        <taxon>Murinae</taxon>
        <taxon>Mus</taxon>
        <taxon>Mus</taxon>
    </lineage>
</organism>
<feature type="region of interest" description="Disordered" evidence="1">
    <location>
        <begin position="1"/>
        <end position="44"/>
    </location>
</feature>
<feature type="compositionally biased region" description="Basic and acidic residues" evidence="1">
    <location>
        <begin position="135"/>
        <end position="151"/>
    </location>
</feature>
<dbReference type="AlphaFoldDB" id="A0A6P5QQB1"/>
<dbReference type="KEGG" id="mcal:110308225"/>
<sequence>MSFRQESDIGHDKDVSSGRNLTSGHDKEESCGAQAVPSATVKPPLTRRTNVTWTANTACSHCYTPWTPSADTCHHSPRGLSLLLQAMGAAATTAMRLTDFYHLLLQDYQPLSTEEQLSTEEPDANVYQVDPDGENQLHPKTDDAPRQQEAA</sequence>
<proteinExistence type="predicted"/>